<accession>K4CFU8</accession>
<evidence type="ECO:0000313" key="2">
    <source>
        <dbReference type="EnsemblPlants" id="Solyc07g054030.1.1"/>
    </source>
</evidence>
<name>K4CFU8_SOLLC</name>
<reference evidence="2" key="1">
    <citation type="journal article" date="2012" name="Nature">
        <title>The tomato genome sequence provides insights into fleshy fruit evolution.</title>
        <authorList>
            <consortium name="Tomato Genome Consortium"/>
        </authorList>
    </citation>
    <scope>NUCLEOTIDE SEQUENCE [LARGE SCALE GENOMIC DNA]</scope>
    <source>
        <strain evidence="2">cv. Heinz 1706</strain>
    </source>
</reference>
<dbReference type="Proteomes" id="UP000004994">
    <property type="component" value="Chromosome 7"/>
</dbReference>
<dbReference type="HOGENOM" id="CLU_1463675_0_0_1"/>
<dbReference type="InParanoid" id="K4CFU8"/>
<proteinExistence type="predicted"/>
<feature type="compositionally biased region" description="Low complexity" evidence="1">
    <location>
        <begin position="11"/>
        <end position="20"/>
    </location>
</feature>
<keyword evidence="3" id="KW-1185">Reference proteome</keyword>
<dbReference type="AlphaFoldDB" id="K4CFU8"/>
<organism evidence="2">
    <name type="scientific">Solanum lycopersicum</name>
    <name type="common">Tomato</name>
    <name type="synonym">Lycopersicon esculentum</name>
    <dbReference type="NCBI Taxonomy" id="4081"/>
    <lineage>
        <taxon>Eukaryota</taxon>
        <taxon>Viridiplantae</taxon>
        <taxon>Streptophyta</taxon>
        <taxon>Embryophyta</taxon>
        <taxon>Tracheophyta</taxon>
        <taxon>Spermatophyta</taxon>
        <taxon>Magnoliopsida</taxon>
        <taxon>eudicotyledons</taxon>
        <taxon>Gunneridae</taxon>
        <taxon>Pentapetalae</taxon>
        <taxon>asterids</taxon>
        <taxon>lamiids</taxon>
        <taxon>Solanales</taxon>
        <taxon>Solanaceae</taxon>
        <taxon>Solanoideae</taxon>
        <taxon>Solaneae</taxon>
        <taxon>Solanum</taxon>
        <taxon>Solanum subgen. Lycopersicon</taxon>
    </lineage>
</organism>
<dbReference type="PaxDb" id="4081-Solyc07g054030.1.1"/>
<sequence length="185" mass="19353">MGVSGHGVSLMAGMGRGSASRRGEGRGISAESVLQVEGEGRDVRGIWGHGACLGTGIGGQMERSMLQGGDWGGRPRATKRISGRGWENKASRKARIGEGKVVGCLGAGMGEREASGYEACFGLERRRGHRGMERALGRGWGRQGYSVCLGEGMQGKGAWGKKRGEGRGASRHGACRGVRREKGGP</sequence>
<reference evidence="2" key="2">
    <citation type="submission" date="2015-06" db="UniProtKB">
        <authorList>
            <consortium name="EnsemblPlants"/>
        </authorList>
    </citation>
    <scope>IDENTIFICATION</scope>
    <source>
        <strain evidence="2">cv. Heinz 1706</strain>
    </source>
</reference>
<feature type="region of interest" description="Disordered" evidence="1">
    <location>
        <begin position="67"/>
        <end position="88"/>
    </location>
</feature>
<feature type="region of interest" description="Disordered" evidence="1">
    <location>
        <begin position="154"/>
        <end position="185"/>
    </location>
</feature>
<feature type="region of interest" description="Disordered" evidence="1">
    <location>
        <begin position="1"/>
        <end position="28"/>
    </location>
</feature>
<protein>
    <submittedName>
        <fullName evidence="2">Uncharacterized protein</fullName>
    </submittedName>
</protein>
<dbReference type="Gramene" id="Solyc07g054030.1.1">
    <property type="protein sequence ID" value="Solyc07g054030.1.1"/>
    <property type="gene ID" value="Solyc07g054030.1"/>
</dbReference>
<evidence type="ECO:0000313" key="3">
    <source>
        <dbReference type="Proteomes" id="UP000004994"/>
    </source>
</evidence>
<evidence type="ECO:0000256" key="1">
    <source>
        <dbReference type="SAM" id="MobiDB-lite"/>
    </source>
</evidence>
<dbReference type="EnsemblPlants" id="Solyc07g054030.1.1">
    <property type="protein sequence ID" value="Solyc07g054030.1.1"/>
    <property type="gene ID" value="Solyc07g054030.1"/>
</dbReference>